<feature type="region of interest" description="Disordered" evidence="1">
    <location>
        <begin position="1"/>
        <end position="35"/>
    </location>
</feature>
<dbReference type="Gene3D" id="1.20.1250.20">
    <property type="entry name" value="MFS general substrate transporter like domains"/>
    <property type="match status" value="1"/>
</dbReference>
<accession>A0ABZ1QEC7</accession>
<dbReference type="RefSeq" id="WP_158714772.1">
    <property type="nucleotide sequence ID" value="NZ_CP108036.1"/>
</dbReference>
<keyword evidence="3" id="KW-1185">Reference proteome</keyword>
<protein>
    <submittedName>
        <fullName evidence="2">Uncharacterized protein</fullName>
    </submittedName>
</protein>
<evidence type="ECO:0000313" key="2">
    <source>
        <dbReference type="EMBL" id="WUN80991.1"/>
    </source>
</evidence>
<dbReference type="GeneID" id="95498806"/>
<proteinExistence type="predicted"/>
<reference evidence="2" key="1">
    <citation type="submission" date="2022-10" db="EMBL/GenBank/DDBJ databases">
        <title>The complete genomes of actinobacterial strains from the NBC collection.</title>
        <authorList>
            <person name="Joergensen T.S."/>
            <person name="Alvarez Arevalo M."/>
            <person name="Sterndorff E.B."/>
            <person name="Faurdal D."/>
            <person name="Vuksanovic O."/>
            <person name="Mourched A.-S."/>
            <person name="Charusanti P."/>
            <person name="Shaw S."/>
            <person name="Blin K."/>
            <person name="Weber T."/>
        </authorList>
    </citation>
    <scope>NUCLEOTIDE SEQUENCE</scope>
    <source>
        <strain evidence="2">NBC_00303</strain>
    </source>
</reference>
<name>A0ABZ1QEC7_9ACTN</name>
<evidence type="ECO:0000256" key="1">
    <source>
        <dbReference type="SAM" id="MobiDB-lite"/>
    </source>
</evidence>
<gene>
    <name evidence="2" type="ORF">OHA91_22200</name>
</gene>
<dbReference type="Proteomes" id="UP001432312">
    <property type="component" value="Chromosome"/>
</dbReference>
<evidence type="ECO:0000313" key="3">
    <source>
        <dbReference type="Proteomes" id="UP001432312"/>
    </source>
</evidence>
<sequence length="50" mass="5651">MPIPPPAPTPDTVRSHRRETCKPGATIGDWRPEDDGFWEATSHRVAQRNL</sequence>
<organism evidence="2 3">
    <name type="scientific">Streptomyces erythrochromogenes</name>
    <dbReference type="NCBI Taxonomy" id="285574"/>
    <lineage>
        <taxon>Bacteria</taxon>
        <taxon>Bacillati</taxon>
        <taxon>Actinomycetota</taxon>
        <taxon>Actinomycetes</taxon>
        <taxon>Kitasatosporales</taxon>
        <taxon>Streptomycetaceae</taxon>
        <taxon>Streptomyces</taxon>
    </lineage>
</organism>
<dbReference type="InterPro" id="IPR036259">
    <property type="entry name" value="MFS_trans_sf"/>
</dbReference>
<dbReference type="EMBL" id="CP108036">
    <property type="protein sequence ID" value="WUN80991.1"/>
    <property type="molecule type" value="Genomic_DNA"/>
</dbReference>